<gene>
    <name evidence="2" type="ORF">SBX37_14010</name>
    <name evidence="3" type="ORF">VIM7927_00460</name>
</gene>
<dbReference type="RefSeq" id="WP_087479279.1">
    <property type="nucleotide sequence ID" value="NZ_AP024883.1"/>
</dbReference>
<evidence type="ECO:0000313" key="2">
    <source>
        <dbReference type="EMBL" id="MDW6003969.1"/>
    </source>
</evidence>
<feature type="transmembrane region" description="Helical" evidence="1">
    <location>
        <begin position="7"/>
        <end position="26"/>
    </location>
</feature>
<evidence type="ECO:0000313" key="5">
    <source>
        <dbReference type="Proteomes" id="UP001283366"/>
    </source>
</evidence>
<dbReference type="EMBL" id="JAWRCO010000001">
    <property type="protein sequence ID" value="MDW6003969.1"/>
    <property type="molecule type" value="Genomic_DNA"/>
</dbReference>
<dbReference type="AlphaFoldDB" id="A0A1Y6INJ2"/>
<proteinExistence type="predicted"/>
<dbReference type="OrthoDB" id="5877993at2"/>
<organism evidence="3 4">
    <name type="scientific">Vibrio mangrovi</name>
    <dbReference type="NCBI Taxonomy" id="474394"/>
    <lineage>
        <taxon>Bacteria</taxon>
        <taxon>Pseudomonadati</taxon>
        <taxon>Pseudomonadota</taxon>
        <taxon>Gammaproteobacteria</taxon>
        <taxon>Vibrionales</taxon>
        <taxon>Vibrionaceae</taxon>
        <taxon>Vibrio</taxon>
    </lineage>
</organism>
<keyword evidence="1" id="KW-1133">Transmembrane helix</keyword>
<evidence type="ECO:0000313" key="4">
    <source>
        <dbReference type="Proteomes" id="UP000196125"/>
    </source>
</evidence>
<keyword evidence="5" id="KW-1185">Reference proteome</keyword>
<evidence type="ECO:0000256" key="1">
    <source>
        <dbReference type="SAM" id="Phobius"/>
    </source>
</evidence>
<reference evidence="2 5" key="2">
    <citation type="submission" date="2023-11" db="EMBL/GenBank/DDBJ databases">
        <title>Plant-associative lifestyle of Vibrio porteresiae and its evolutionary dynamics.</title>
        <authorList>
            <person name="Rameshkumar N."/>
            <person name="Kirti K."/>
        </authorList>
    </citation>
    <scope>NUCLEOTIDE SEQUENCE [LARGE SCALE GENOMIC DNA]</scope>
    <source>
        <strain evidence="2 5">MSSRF38</strain>
    </source>
</reference>
<reference evidence="3 4" key="1">
    <citation type="submission" date="2017-05" db="EMBL/GenBank/DDBJ databases">
        <authorList>
            <person name="Song R."/>
            <person name="Chenine A.L."/>
            <person name="Ruprecht R.M."/>
        </authorList>
    </citation>
    <scope>NUCLEOTIDE SEQUENCE [LARGE SCALE GENOMIC DNA]</scope>
    <source>
        <strain evidence="3 4">CECT 7927</strain>
    </source>
</reference>
<dbReference type="EMBL" id="FXXI01000001">
    <property type="protein sequence ID" value="SMR99235.1"/>
    <property type="molecule type" value="Genomic_DNA"/>
</dbReference>
<evidence type="ECO:0000313" key="3">
    <source>
        <dbReference type="EMBL" id="SMR99235.1"/>
    </source>
</evidence>
<name>A0A1Y6INJ2_9VIBR</name>
<keyword evidence="1" id="KW-0472">Membrane</keyword>
<dbReference type="Proteomes" id="UP000196125">
    <property type="component" value="Unassembled WGS sequence"/>
</dbReference>
<dbReference type="Proteomes" id="UP001283366">
    <property type="component" value="Unassembled WGS sequence"/>
</dbReference>
<accession>A0A1Y6INJ2</accession>
<protein>
    <submittedName>
        <fullName evidence="3">Uncharacterized protein</fullName>
    </submittedName>
</protein>
<sequence length="235" mass="26996">MNDFWKGVLAGILPTIILTGSSFLFFDIFVERAVVPNVVEQLKQQNYINQNLKEGRYVATTQDAFNKNYVIDSNILINLKNESYALVRQVEDLQRQNNEKLQSATKQYQKIAFQQSEQVALTHSRIDKLQNTVKILNSRLNHGFEVKIYYHNNPEYKGEIQLNTDNVLIRSLLTNGMEYNLSQGNNKAEFRALLRPLKVEGEFSSDPVANLYIDDHKKLFIGTKSSGVGKAYLTW</sequence>
<keyword evidence="1" id="KW-0812">Transmembrane</keyword>